<evidence type="ECO:0000256" key="10">
    <source>
        <dbReference type="ARBA" id="ARBA00023201"/>
    </source>
</evidence>
<keyword evidence="7" id="KW-0915">Sodium</keyword>
<feature type="transmembrane region" description="Helical" evidence="12">
    <location>
        <begin position="166"/>
        <end position="184"/>
    </location>
</feature>
<dbReference type="PANTHER" id="PTHR42985:SF40">
    <property type="entry name" value="LD47995P-RELATED"/>
    <property type="match status" value="1"/>
</dbReference>
<dbReference type="GO" id="GO:0006814">
    <property type="term" value="P:sodium ion transport"/>
    <property type="evidence" value="ECO:0007669"/>
    <property type="project" value="UniProtKB-KW"/>
</dbReference>
<feature type="transmembrane region" description="Helical" evidence="12">
    <location>
        <begin position="241"/>
        <end position="261"/>
    </location>
</feature>
<dbReference type="KEGG" id="amob:HG15A2_37270"/>
<feature type="transmembrane region" description="Helical" evidence="12">
    <location>
        <begin position="12"/>
        <end position="32"/>
    </location>
</feature>
<dbReference type="NCBIfam" id="TIGR00813">
    <property type="entry name" value="sss"/>
    <property type="match status" value="1"/>
</dbReference>
<keyword evidence="14" id="KW-1185">Reference proteome</keyword>
<keyword evidence="4" id="KW-1003">Cell membrane</keyword>
<organism evidence="13 14">
    <name type="scientific">Adhaeretor mobilis</name>
    <dbReference type="NCBI Taxonomy" id="1930276"/>
    <lineage>
        <taxon>Bacteria</taxon>
        <taxon>Pseudomonadati</taxon>
        <taxon>Planctomycetota</taxon>
        <taxon>Planctomycetia</taxon>
        <taxon>Pirellulales</taxon>
        <taxon>Lacipirellulaceae</taxon>
        <taxon>Adhaeretor</taxon>
    </lineage>
</organism>
<feature type="transmembrane region" description="Helical" evidence="12">
    <location>
        <begin position="52"/>
        <end position="71"/>
    </location>
</feature>
<dbReference type="Pfam" id="PF00474">
    <property type="entry name" value="SSF"/>
    <property type="match status" value="1"/>
</dbReference>
<dbReference type="InterPro" id="IPR051163">
    <property type="entry name" value="Sodium:Solute_Symporter_SSF"/>
</dbReference>
<comment type="subcellular location">
    <subcellularLocation>
        <location evidence="1">Cell membrane</location>
        <topology evidence="1">Multi-pass membrane protein</topology>
    </subcellularLocation>
</comment>
<dbReference type="GO" id="GO:0005886">
    <property type="term" value="C:plasma membrane"/>
    <property type="evidence" value="ECO:0007669"/>
    <property type="project" value="UniProtKB-SubCell"/>
</dbReference>
<evidence type="ECO:0000256" key="4">
    <source>
        <dbReference type="ARBA" id="ARBA00022475"/>
    </source>
</evidence>
<evidence type="ECO:0000256" key="9">
    <source>
        <dbReference type="ARBA" id="ARBA00023136"/>
    </source>
</evidence>
<dbReference type="Gene3D" id="1.20.1730.10">
    <property type="entry name" value="Sodium/glucose cotransporter"/>
    <property type="match status" value="1"/>
</dbReference>
<evidence type="ECO:0000256" key="1">
    <source>
        <dbReference type="ARBA" id="ARBA00004651"/>
    </source>
</evidence>
<evidence type="ECO:0000256" key="12">
    <source>
        <dbReference type="SAM" id="Phobius"/>
    </source>
</evidence>
<evidence type="ECO:0000256" key="3">
    <source>
        <dbReference type="ARBA" id="ARBA00022448"/>
    </source>
</evidence>
<dbReference type="InterPro" id="IPR001734">
    <property type="entry name" value="Na/solute_symporter"/>
</dbReference>
<dbReference type="EMBL" id="CP036263">
    <property type="protein sequence ID" value="QDT00391.1"/>
    <property type="molecule type" value="Genomic_DNA"/>
</dbReference>
<gene>
    <name evidence="13" type="primary">sglT_14</name>
    <name evidence="13" type="ORF">HG15A2_37270</name>
</gene>
<keyword evidence="10" id="KW-0739">Sodium transport</keyword>
<evidence type="ECO:0000313" key="13">
    <source>
        <dbReference type="EMBL" id="QDT00391.1"/>
    </source>
</evidence>
<evidence type="ECO:0000256" key="8">
    <source>
        <dbReference type="ARBA" id="ARBA00023065"/>
    </source>
</evidence>
<feature type="transmembrane region" description="Helical" evidence="12">
    <location>
        <begin position="387"/>
        <end position="406"/>
    </location>
</feature>
<feature type="transmembrane region" description="Helical" evidence="12">
    <location>
        <begin position="77"/>
        <end position="102"/>
    </location>
</feature>
<feature type="transmembrane region" description="Helical" evidence="12">
    <location>
        <begin position="477"/>
        <end position="498"/>
    </location>
</feature>
<dbReference type="PANTHER" id="PTHR42985">
    <property type="entry name" value="SODIUM-COUPLED MONOCARBOXYLATE TRANSPORTER"/>
    <property type="match status" value="1"/>
</dbReference>
<keyword evidence="6 12" id="KW-1133">Transmembrane helix</keyword>
<accession>A0A517MZT1</accession>
<dbReference type="Proteomes" id="UP000319852">
    <property type="component" value="Chromosome"/>
</dbReference>
<dbReference type="RefSeq" id="WP_145061861.1">
    <property type="nucleotide sequence ID" value="NZ_CP036263.1"/>
</dbReference>
<dbReference type="OrthoDB" id="9810181at2"/>
<dbReference type="AlphaFoldDB" id="A0A517MZT1"/>
<sequence>MPDLKTTPGLGPLDWLVIAAYMLLVLAIGWYYSRKTTSTEEYLLGGREMNWFNLGISLFATMLSAITYLAIPGETALYGPVFVMGKLAAYPLVALIVGWWIIPRIMQMRVTSAYEILEIRLGLSIRLLGAFLFLSLRLMWMAVVVYATAAMVLVPMLGIEEWATPWISLVLGAVTIAYTSLGGLRAVVATDVLQSAILFSGALLTLALITYLSGGISSWWPDDWLTHWPEPRWGYDNDPDTRTFLGALIGTLVWYVCTQASDQMAVQRFLANRDVKTARRTLIAALVSSAFSAILLALVGLAVWSYYRANVSQPSESIALLARADRLFPDFIMTNLPPGVSGLVVAGLLAVAMSSLSSGINSSCSVIKIDFFDRLSRSPSKSQRKDVVQSMWISVGVGLIVVLLSTVVGSVKGNLLELSFKICNLFTAPLFGLFFMAMFVPRSTVLGTHLGALCGLIVVVTVNYWEEITGQQGINFLWAMPLGLIVQISIGVLVSRCFPKYPLAGSST</sequence>
<keyword evidence="9 12" id="KW-0472">Membrane</keyword>
<proteinExistence type="inferred from homology"/>
<dbReference type="GO" id="GO:0015293">
    <property type="term" value="F:symporter activity"/>
    <property type="evidence" value="ECO:0007669"/>
    <property type="project" value="TreeGrafter"/>
</dbReference>
<evidence type="ECO:0000256" key="2">
    <source>
        <dbReference type="ARBA" id="ARBA00006434"/>
    </source>
</evidence>
<keyword evidence="3" id="KW-0813">Transport</keyword>
<protein>
    <submittedName>
        <fullName evidence="13">Sodium/glucose cotransporter</fullName>
    </submittedName>
</protein>
<evidence type="ECO:0000256" key="5">
    <source>
        <dbReference type="ARBA" id="ARBA00022692"/>
    </source>
</evidence>
<keyword evidence="8" id="KW-0406">Ion transport</keyword>
<evidence type="ECO:0000256" key="6">
    <source>
        <dbReference type="ARBA" id="ARBA00022989"/>
    </source>
</evidence>
<dbReference type="PROSITE" id="PS50283">
    <property type="entry name" value="NA_SOLUT_SYMP_3"/>
    <property type="match status" value="1"/>
</dbReference>
<feature type="transmembrane region" description="Helical" evidence="12">
    <location>
        <begin position="196"/>
        <end position="221"/>
    </location>
</feature>
<feature type="transmembrane region" description="Helical" evidence="12">
    <location>
        <begin position="282"/>
        <end position="307"/>
    </location>
</feature>
<feature type="transmembrane region" description="Helical" evidence="12">
    <location>
        <begin position="123"/>
        <end position="154"/>
    </location>
</feature>
<comment type="similarity">
    <text evidence="2 11">Belongs to the sodium:solute symporter (SSF) (TC 2.A.21) family.</text>
</comment>
<feature type="transmembrane region" description="Helical" evidence="12">
    <location>
        <begin position="418"/>
        <end position="439"/>
    </location>
</feature>
<evidence type="ECO:0000313" key="14">
    <source>
        <dbReference type="Proteomes" id="UP000319852"/>
    </source>
</evidence>
<evidence type="ECO:0000256" key="7">
    <source>
        <dbReference type="ARBA" id="ARBA00023053"/>
    </source>
</evidence>
<feature type="transmembrane region" description="Helical" evidence="12">
    <location>
        <begin position="446"/>
        <end position="465"/>
    </location>
</feature>
<name>A0A517MZT1_9BACT</name>
<dbReference type="InterPro" id="IPR038377">
    <property type="entry name" value="Na/Glc_symporter_sf"/>
</dbReference>
<reference evidence="13 14" key="1">
    <citation type="submission" date="2019-02" db="EMBL/GenBank/DDBJ databases">
        <title>Deep-cultivation of Planctomycetes and their phenomic and genomic characterization uncovers novel biology.</title>
        <authorList>
            <person name="Wiegand S."/>
            <person name="Jogler M."/>
            <person name="Boedeker C."/>
            <person name="Pinto D."/>
            <person name="Vollmers J."/>
            <person name="Rivas-Marin E."/>
            <person name="Kohn T."/>
            <person name="Peeters S.H."/>
            <person name="Heuer A."/>
            <person name="Rast P."/>
            <person name="Oberbeckmann S."/>
            <person name="Bunk B."/>
            <person name="Jeske O."/>
            <person name="Meyerdierks A."/>
            <person name="Storesund J.E."/>
            <person name="Kallscheuer N."/>
            <person name="Luecker S."/>
            <person name="Lage O.M."/>
            <person name="Pohl T."/>
            <person name="Merkel B.J."/>
            <person name="Hornburger P."/>
            <person name="Mueller R.-W."/>
            <person name="Bruemmer F."/>
            <person name="Labrenz M."/>
            <person name="Spormann A.M."/>
            <person name="Op den Camp H."/>
            <person name="Overmann J."/>
            <person name="Amann R."/>
            <person name="Jetten M.S.M."/>
            <person name="Mascher T."/>
            <person name="Medema M.H."/>
            <person name="Devos D.P."/>
            <person name="Kaster A.-K."/>
            <person name="Ovreas L."/>
            <person name="Rohde M."/>
            <person name="Galperin M.Y."/>
            <person name="Jogler C."/>
        </authorList>
    </citation>
    <scope>NUCLEOTIDE SEQUENCE [LARGE SCALE GENOMIC DNA]</scope>
    <source>
        <strain evidence="13 14">HG15A2</strain>
    </source>
</reference>
<evidence type="ECO:0000256" key="11">
    <source>
        <dbReference type="RuleBase" id="RU362091"/>
    </source>
</evidence>
<keyword evidence="5 12" id="KW-0812">Transmembrane</keyword>